<feature type="compositionally biased region" description="Low complexity" evidence="1">
    <location>
        <begin position="563"/>
        <end position="578"/>
    </location>
</feature>
<protein>
    <submittedName>
        <fullName evidence="2">Uncharacterized protein</fullName>
    </submittedName>
</protein>
<evidence type="ECO:0000313" key="3">
    <source>
        <dbReference type="EMBL" id="CAF3590387.1"/>
    </source>
</evidence>
<organism evidence="2 4">
    <name type="scientific">Didymodactylos carnosus</name>
    <dbReference type="NCBI Taxonomy" id="1234261"/>
    <lineage>
        <taxon>Eukaryota</taxon>
        <taxon>Metazoa</taxon>
        <taxon>Spiralia</taxon>
        <taxon>Gnathifera</taxon>
        <taxon>Rotifera</taxon>
        <taxon>Eurotatoria</taxon>
        <taxon>Bdelloidea</taxon>
        <taxon>Philodinida</taxon>
        <taxon>Philodinidae</taxon>
        <taxon>Didymodactylos</taxon>
    </lineage>
</organism>
<dbReference type="Proteomes" id="UP000663829">
    <property type="component" value="Unassembled WGS sequence"/>
</dbReference>
<gene>
    <name evidence="2" type="ORF">GPM918_LOCUS3727</name>
    <name evidence="3" type="ORF">SRO942_LOCUS3727</name>
</gene>
<proteinExistence type="predicted"/>
<feature type="compositionally biased region" description="Polar residues" evidence="1">
    <location>
        <begin position="421"/>
        <end position="430"/>
    </location>
</feature>
<dbReference type="EMBL" id="CAJNOQ010000471">
    <property type="protein sequence ID" value="CAF0805049.1"/>
    <property type="molecule type" value="Genomic_DNA"/>
</dbReference>
<keyword evidence="4" id="KW-1185">Reference proteome</keyword>
<reference evidence="2" key="1">
    <citation type="submission" date="2021-02" db="EMBL/GenBank/DDBJ databases">
        <authorList>
            <person name="Nowell W R."/>
        </authorList>
    </citation>
    <scope>NUCLEOTIDE SEQUENCE</scope>
</reference>
<accession>A0A813T5L1</accession>
<feature type="compositionally biased region" description="Low complexity" evidence="1">
    <location>
        <begin position="611"/>
        <end position="621"/>
    </location>
</feature>
<comment type="caution">
    <text evidence="2">The sequence shown here is derived from an EMBL/GenBank/DDBJ whole genome shotgun (WGS) entry which is preliminary data.</text>
</comment>
<evidence type="ECO:0000256" key="1">
    <source>
        <dbReference type="SAM" id="MobiDB-lite"/>
    </source>
</evidence>
<sequence>MPNNNFINNCYPSQYLVYTSFNRLNKKQKKIQPSALFVRQQPQHYFIEKMMKYDNDDERTKNVKEKQLQTYDHQKKQFFSFESNLNYSSCYSHQNKNNDLRQLVGTLFPYITTTATITTTTNTNTTTSGYSTAGDDSESSVAASQIVVNNNNNNNNNLYDISISDTASSLVKQPKNSFLHDETSSIESNQSINVKQQQKQFTSSPEKSIECQPQYQHKSHHQSGIQTLFSKLKNFITRKTKKKVSCSKTPLKTSLKQTMNNEHEYFMENYSSTSYQQTSILSSNKHYQHREEKNIYQSTTLPFTYELEQEHNDIEQATKIQKNVNPYFDRIAAWLENTQILNEDIADLPFIDDNNNDLTLADNFIQQQQTTNNKGFYQTSILNNNHLSDIFGSILPHDYSNITSSKQLDQTNRYGNEIKMKQSSLSSPSIRTDKPKRSSSMITTTHQHQPKQTTSTAIVQTLTPTSSFSSIILTTGMNDHDLLTTPVKKLSTEINRRKTIATVKDYSQQQNNHRHSRIDDNNRIAKSQQQQRGLSINNQENFSTPTIVRRRRIIDFSRRRTVATTSSSTTDINNNNKENLNDNKKQSSLIRKDSLTKPTIIKQHGPTNNVSFSTSTSTSSFPKSDKKQPVIELIQPPSIYKFTSSPLTQLSKKYYFNNNNATTSSDNESMVDDESMSFYGLLQNSDYSKNGPKNRNSLVMVSWQAPQQQQHSLPMSTYNTNNNNDIPPSKNLINFQMISEYNNRSNKSHSCSISSPSYQSEQLSNNDLIDDLLCDREVESYFYPNSVYSSYADYSYEPHQQYPHIYINVPPHQQIAKSTKQNMPSAIINLPDYYGTLC</sequence>
<evidence type="ECO:0000313" key="2">
    <source>
        <dbReference type="EMBL" id="CAF0805049.1"/>
    </source>
</evidence>
<feature type="compositionally biased region" description="Basic and acidic residues" evidence="1">
    <location>
        <begin position="579"/>
        <end position="595"/>
    </location>
</feature>
<feature type="compositionally biased region" description="Low complexity" evidence="1">
    <location>
        <begin position="443"/>
        <end position="455"/>
    </location>
</feature>
<feature type="region of interest" description="Disordered" evidence="1">
    <location>
        <begin position="419"/>
        <end position="455"/>
    </location>
</feature>
<dbReference type="EMBL" id="CAJOBC010000471">
    <property type="protein sequence ID" value="CAF3590387.1"/>
    <property type="molecule type" value="Genomic_DNA"/>
</dbReference>
<dbReference type="AlphaFoldDB" id="A0A813T5L1"/>
<evidence type="ECO:0000313" key="4">
    <source>
        <dbReference type="Proteomes" id="UP000663829"/>
    </source>
</evidence>
<dbReference type="Proteomes" id="UP000681722">
    <property type="component" value="Unassembled WGS sequence"/>
</dbReference>
<name>A0A813T5L1_9BILA</name>
<feature type="region of interest" description="Disordered" evidence="1">
    <location>
        <begin position="563"/>
        <end position="628"/>
    </location>
</feature>